<evidence type="ECO:0000256" key="10">
    <source>
        <dbReference type="ARBA" id="ARBA00023157"/>
    </source>
</evidence>
<dbReference type="Gene3D" id="2.70.170.10">
    <property type="entry name" value="Neurotransmitter-gated ion-channel ligand-binding domain"/>
    <property type="match status" value="1"/>
</dbReference>
<keyword evidence="18" id="KW-1185">Reference proteome</keyword>
<feature type="domain" description="Neurotransmitter-gated ion-channel ligand-binding" evidence="17">
    <location>
        <begin position="12"/>
        <end position="173"/>
    </location>
</feature>
<dbReference type="AlphaFoldDB" id="A0A914ZTY1"/>
<accession>A0A914ZTY1</accession>
<evidence type="ECO:0000256" key="8">
    <source>
        <dbReference type="ARBA" id="ARBA00023065"/>
    </source>
</evidence>
<evidence type="ECO:0000313" key="18">
    <source>
        <dbReference type="Proteomes" id="UP000887569"/>
    </source>
</evidence>
<dbReference type="PRINTS" id="PR00254">
    <property type="entry name" value="NICOTINICR"/>
</dbReference>
<evidence type="ECO:0000256" key="12">
    <source>
        <dbReference type="ARBA" id="ARBA00023257"/>
    </source>
</evidence>
<dbReference type="PANTHER" id="PTHR18945">
    <property type="entry name" value="NEUROTRANSMITTER GATED ION CHANNEL"/>
    <property type="match status" value="1"/>
</dbReference>
<keyword evidence="7" id="KW-0770">Synapse</keyword>
<keyword evidence="4 16" id="KW-0812">Transmembrane</keyword>
<dbReference type="WBParaSite" id="PgB20_g018_t01">
    <property type="protein sequence ID" value="PgB20_g018_t01"/>
    <property type="gene ID" value="PgB20_g018"/>
</dbReference>
<evidence type="ECO:0000256" key="7">
    <source>
        <dbReference type="ARBA" id="ARBA00023018"/>
    </source>
</evidence>
<dbReference type="CDD" id="cd19051">
    <property type="entry name" value="LGIC_TM_cation"/>
    <property type="match status" value="1"/>
</dbReference>
<evidence type="ECO:0000256" key="6">
    <source>
        <dbReference type="ARBA" id="ARBA00022989"/>
    </source>
</evidence>
<keyword evidence="6 16" id="KW-1133">Transmembrane helix</keyword>
<dbReference type="InterPro" id="IPR018000">
    <property type="entry name" value="Neurotransmitter_ion_chnl_CS"/>
</dbReference>
<dbReference type="GO" id="GO:0045211">
    <property type="term" value="C:postsynaptic membrane"/>
    <property type="evidence" value="ECO:0007669"/>
    <property type="project" value="UniProtKB-SubCell"/>
</dbReference>
<dbReference type="InterPro" id="IPR002394">
    <property type="entry name" value="Nicotinic_acetylcholine_rcpt"/>
</dbReference>
<dbReference type="GO" id="GO:0022848">
    <property type="term" value="F:acetylcholine-gated monoatomic cation-selective channel activity"/>
    <property type="evidence" value="ECO:0007669"/>
    <property type="project" value="InterPro"/>
</dbReference>
<protein>
    <submittedName>
        <fullName evidence="19">Neurotransmitter-gated ion-channel ligand-binding domain-containing protein</fullName>
    </submittedName>
</protein>
<dbReference type="SUPFAM" id="SSF90112">
    <property type="entry name" value="Neurotransmitter-gated ion-channel transmembrane pore"/>
    <property type="match status" value="1"/>
</dbReference>
<evidence type="ECO:0000256" key="15">
    <source>
        <dbReference type="ARBA" id="ARBA00034104"/>
    </source>
</evidence>
<keyword evidence="13" id="KW-1071">Ligand-gated ion channel</keyword>
<name>A0A914ZTY1_PARUN</name>
<dbReference type="PRINTS" id="PR00252">
    <property type="entry name" value="NRIONCHANNEL"/>
</dbReference>
<dbReference type="CDD" id="cd18997">
    <property type="entry name" value="LGIC_ECD_nAChR"/>
    <property type="match status" value="1"/>
</dbReference>
<evidence type="ECO:0000256" key="16">
    <source>
        <dbReference type="RuleBase" id="RU000687"/>
    </source>
</evidence>
<evidence type="ECO:0000256" key="2">
    <source>
        <dbReference type="ARBA" id="ARBA00022448"/>
    </source>
</evidence>
<dbReference type="SUPFAM" id="SSF63712">
    <property type="entry name" value="Nicotinic receptor ligand binding domain-like"/>
    <property type="match status" value="1"/>
</dbReference>
<keyword evidence="8 16" id="KW-0406">Ion transport</keyword>
<feature type="transmembrane region" description="Helical" evidence="16">
    <location>
        <begin position="174"/>
        <end position="197"/>
    </location>
</feature>
<keyword evidence="5" id="KW-0732">Signal</keyword>
<dbReference type="InterPro" id="IPR006202">
    <property type="entry name" value="Neur_chan_lig-bd"/>
</dbReference>
<dbReference type="FunFam" id="2.70.170.10:FF:000016">
    <property type="entry name" value="Nicotinic acetylcholine receptor subunit"/>
    <property type="match status" value="1"/>
</dbReference>
<dbReference type="GO" id="GO:0004888">
    <property type="term" value="F:transmembrane signaling receptor activity"/>
    <property type="evidence" value="ECO:0007669"/>
    <property type="project" value="InterPro"/>
</dbReference>
<proteinExistence type="inferred from homology"/>
<keyword evidence="10" id="KW-1015">Disulfide bond</keyword>
<dbReference type="InterPro" id="IPR006201">
    <property type="entry name" value="Neur_channel"/>
</dbReference>
<evidence type="ECO:0000256" key="9">
    <source>
        <dbReference type="ARBA" id="ARBA00023136"/>
    </source>
</evidence>
<comment type="similarity">
    <text evidence="1">Belongs to the ligand-gated ion channel (TC 1.A.9) family. Acetylcholine receptor (TC 1.A.9.1) subfamily.</text>
</comment>
<evidence type="ECO:0000256" key="5">
    <source>
        <dbReference type="ARBA" id="ARBA00022729"/>
    </source>
</evidence>
<organism evidence="18 19">
    <name type="scientific">Parascaris univalens</name>
    <name type="common">Nematode worm</name>
    <dbReference type="NCBI Taxonomy" id="6257"/>
    <lineage>
        <taxon>Eukaryota</taxon>
        <taxon>Metazoa</taxon>
        <taxon>Ecdysozoa</taxon>
        <taxon>Nematoda</taxon>
        <taxon>Chromadorea</taxon>
        <taxon>Rhabditida</taxon>
        <taxon>Spirurina</taxon>
        <taxon>Ascaridomorpha</taxon>
        <taxon>Ascaridoidea</taxon>
        <taxon>Ascarididae</taxon>
        <taxon>Parascaris</taxon>
    </lineage>
</organism>
<sequence length="208" mass="24437">MTRENCLYCNKKILETWSDYKMKWDPNEYGGITDIRFASSSNDLWKPDVLLFNSADDKFDANFPVNFVVKYTGDILFAPPGIIKSSCEIDITWFPFDEQICYLKYGSWTYTGRLLDLHIDDPGVNEKDQMDLKYYLPNGEWDLLATPAYRKVSDFDGEKYVELYYRMYFRRKTMYYGINWIIPSVLISLSNVLGFTLPPECGEKITLR</sequence>
<comment type="caution">
    <text evidence="16">Lacks conserved residue(s) required for the propagation of feature annotation.</text>
</comment>
<keyword evidence="12" id="KW-0628">Postsynaptic cell membrane</keyword>
<dbReference type="InterPro" id="IPR036719">
    <property type="entry name" value="Neuro-gated_channel_TM_sf"/>
</dbReference>
<keyword evidence="14 16" id="KW-0407">Ion channel</keyword>
<keyword evidence="9 16" id="KW-0472">Membrane</keyword>
<dbReference type="FunFam" id="1.20.58.390:FF:000144">
    <property type="entry name" value="Protein CBR-ACR-25"/>
    <property type="match status" value="1"/>
</dbReference>
<comment type="subcellular location">
    <subcellularLocation>
        <location evidence="15">Postsynaptic cell membrane</location>
        <topology evidence="15">Multi-pass membrane protein</topology>
    </subcellularLocation>
</comment>
<dbReference type="PROSITE" id="PS00236">
    <property type="entry name" value="NEUROTR_ION_CHANNEL"/>
    <property type="match status" value="1"/>
</dbReference>
<keyword evidence="2 16" id="KW-0813">Transport</keyword>
<reference evidence="19" key="1">
    <citation type="submission" date="2022-11" db="UniProtKB">
        <authorList>
            <consortium name="WormBaseParasite"/>
        </authorList>
    </citation>
    <scope>IDENTIFICATION</scope>
</reference>
<evidence type="ECO:0000256" key="3">
    <source>
        <dbReference type="ARBA" id="ARBA00022475"/>
    </source>
</evidence>
<evidence type="ECO:0000256" key="14">
    <source>
        <dbReference type="ARBA" id="ARBA00023303"/>
    </source>
</evidence>
<evidence type="ECO:0000256" key="13">
    <source>
        <dbReference type="ARBA" id="ARBA00023286"/>
    </source>
</evidence>
<dbReference type="Gene3D" id="1.20.58.390">
    <property type="entry name" value="Neurotransmitter-gated ion-channel transmembrane domain"/>
    <property type="match status" value="1"/>
</dbReference>
<dbReference type="Pfam" id="PF02931">
    <property type="entry name" value="Neur_chan_LBD"/>
    <property type="match status" value="1"/>
</dbReference>
<dbReference type="InterPro" id="IPR038050">
    <property type="entry name" value="Neuro_actylchol_rec"/>
</dbReference>
<evidence type="ECO:0000259" key="17">
    <source>
        <dbReference type="Pfam" id="PF02931"/>
    </source>
</evidence>
<dbReference type="Proteomes" id="UP000887569">
    <property type="component" value="Unplaced"/>
</dbReference>
<dbReference type="InterPro" id="IPR036734">
    <property type="entry name" value="Neur_chan_lig-bd_sf"/>
</dbReference>
<evidence type="ECO:0000313" key="19">
    <source>
        <dbReference type="WBParaSite" id="PgB20_g018_t01"/>
    </source>
</evidence>
<evidence type="ECO:0000256" key="1">
    <source>
        <dbReference type="ARBA" id="ARBA00009237"/>
    </source>
</evidence>
<evidence type="ECO:0000256" key="4">
    <source>
        <dbReference type="ARBA" id="ARBA00022692"/>
    </source>
</evidence>
<evidence type="ECO:0000256" key="11">
    <source>
        <dbReference type="ARBA" id="ARBA00023170"/>
    </source>
</evidence>
<keyword evidence="3" id="KW-1003">Cell membrane</keyword>
<keyword evidence="11" id="KW-0675">Receptor</keyword>